<organism evidence="1 2">
    <name type="scientific">Planctomicrobium piriforme</name>
    <dbReference type="NCBI Taxonomy" id="1576369"/>
    <lineage>
        <taxon>Bacteria</taxon>
        <taxon>Pseudomonadati</taxon>
        <taxon>Planctomycetota</taxon>
        <taxon>Planctomycetia</taxon>
        <taxon>Planctomycetales</taxon>
        <taxon>Planctomycetaceae</taxon>
        <taxon>Planctomicrobium</taxon>
    </lineage>
</organism>
<dbReference type="Gene3D" id="2.130.10.10">
    <property type="entry name" value="YVTN repeat-like/Quinoprotein amine dehydrogenase"/>
    <property type="match status" value="1"/>
</dbReference>
<evidence type="ECO:0000313" key="1">
    <source>
        <dbReference type="EMBL" id="SFH61063.1"/>
    </source>
</evidence>
<dbReference type="AlphaFoldDB" id="A0A1I3BFK5"/>
<accession>A0A1I3BFK5</accession>
<gene>
    <name evidence="1" type="ORF">SAMN05421753_101428</name>
</gene>
<evidence type="ECO:0000313" key="2">
    <source>
        <dbReference type="Proteomes" id="UP000199518"/>
    </source>
</evidence>
<sequence length="418" mass="47655">MRRRTFLQTAACGLAGAVLSKNLKADEFPPIRAITQGPHYHWFGYYDKFEFDATNRYVLSNQVDFEHRSPVPGDVINVGMVDLQDGDRWIELGQSNAWGWQQGCMLQWRPGSKSEVIWNDREGDQFVCRTLDVSTGAKRTIPSTVYTLSPDGSFGLTPDFSRIQTMRPGYGYAGLPDRYGDELAPKDSGVFHVDMATGQQKLLLSLHELAQIPYRGAKLENVWQWFNHLLISPDSQRFIVLHRWKKRDPATGGPTGNFATRMITASVNGGDVFVLDPSGETSHFVWRDPEHVCMWTKPEGKPAGFYLFKDRTDEVTPVGPRLMTQNGHNTYLPEHPDWILNDTYPDKTRLQHPYLYNLKTDRRMELGAFYSPPQYNGEWRCDNHPRASRDGRMVVIDSPHGGNGRQLYLIDVSKIIES</sequence>
<dbReference type="EMBL" id="FOQD01000001">
    <property type="protein sequence ID" value="SFH61063.1"/>
    <property type="molecule type" value="Genomic_DNA"/>
</dbReference>
<dbReference type="STRING" id="1576369.SAMN05421753_101428"/>
<dbReference type="Proteomes" id="UP000199518">
    <property type="component" value="Unassembled WGS sequence"/>
</dbReference>
<reference evidence="2" key="1">
    <citation type="submission" date="2016-10" db="EMBL/GenBank/DDBJ databases">
        <authorList>
            <person name="Varghese N."/>
            <person name="Submissions S."/>
        </authorList>
    </citation>
    <scope>NUCLEOTIDE SEQUENCE [LARGE SCALE GENOMIC DNA]</scope>
    <source>
        <strain evidence="2">DSM 26348</strain>
    </source>
</reference>
<dbReference type="SUPFAM" id="SSF82171">
    <property type="entry name" value="DPP6 N-terminal domain-like"/>
    <property type="match status" value="1"/>
</dbReference>
<name>A0A1I3BFK5_9PLAN</name>
<dbReference type="InterPro" id="IPR015943">
    <property type="entry name" value="WD40/YVTN_repeat-like_dom_sf"/>
</dbReference>
<dbReference type="RefSeq" id="WP_092047505.1">
    <property type="nucleotide sequence ID" value="NZ_FOQD01000001.1"/>
</dbReference>
<protein>
    <submittedName>
        <fullName evidence="1">Uncharacterized protein</fullName>
    </submittedName>
</protein>
<keyword evidence="2" id="KW-1185">Reference proteome</keyword>
<proteinExistence type="predicted"/>
<dbReference type="OrthoDB" id="5174394at2"/>